<sequence length="184" mass="19188">MRTRARGALALTVTLSVLLVAGGVAAWSLGYRSFDGVAPAGAAPAVPARGAGSPVAELSADARAHPAGEAVRAQLQRYFDAINAHDYAAWTTTVVRQRVEQQPRTQWLASLDTTTDGTIRIDRVVDLDGGRVLALVRFISTQDLSDAPAGLQAARICWRGALPMSGSPLRLEVGNAGSLLGAAC</sequence>
<evidence type="ECO:0008006" key="3">
    <source>
        <dbReference type="Google" id="ProtNLM"/>
    </source>
</evidence>
<accession>A0ABX1S2W0</accession>
<comment type="caution">
    <text evidence="1">The sequence shown here is derived from an EMBL/GenBank/DDBJ whole genome shotgun (WGS) entry which is preliminary data.</text>
</comment>
<protein>
    <recommendedName>
        <fullName evidence="3">Mce-associated membrane protein</fullName>
    </recommendedName>
</protein>
<gene>
    <name evidence="1" type="ORF">HF526_00885</name>
</gene>
<dbReference type="Proteomes" id="UP000820669">
    <property type="component" value="Unassembled WGS sequence"/>
</dbReference>
<name>A0ABX1S2W0_9PSEU</name>
<organism evidence="1 2">
    <name type="scientific">Pseudonocardia acidicola</name>
    <dbReference type="NCBI Taxonomy" id="2724939"/>
    <lineage>
        <taxon>Bacteria</taxon>
        <taxon>Bacillati</taxon>
        <taxon>Actinomycetota</taxon>
        <taxon>Actinomycetes</taxon>
        <taxon>Pseudonocardiales</taxon>
        <taxon>Pseudonocardiaceae</taxon>
        <taxon>Pseudonocardia</taxon>
    </lineage>
</organism>
<keyword evidence="2" id="KW-1185">Reference proteome</keyword>
<dbReference type="RefSeq" id="WP_169379249.1">
    <property type="nucleotide sequence ID" value="NZ_JAAXLA010000001.1"/>
</dbReference>
<evidence type="ECO:0000313" key="2">
    <source>
        <dbReference type="Proteomes" id="UP000820669"/>
    </source>
</evidence>
<proteinExistence type="predicted"/>
<reference evidence="1 2" key="1">
    <citation type="submission" date="2020-04" db="EMBL/GenBank/DDBJ databases">
        <authorList>
            <person name="Klaysubun C."/>
            <person name="Duangmal K."/>
            <person name="Lipun K."/>
        </authorList>
    </citation>
    <scope>NUCLEOTIDE SEQUENCE [LARGE SCALE GENOMIC DNA]</scope>
    <source>
        <strain evidence="1 2">K10HN5</strain>
    </source>
</reference>
<evidence type="ECO:0000313" key="1">
    <source>
        <dbReference type="EMBL" id="NMH95888.1"/>
    </source>
</evidence>
<dbReference type="EMBL" id="JAAXLA010000001">
    <property type="protein sequence ID" value="NMH95888.1"/>
    <property type="molecule type" value="Genomic_DNA"/>
</dbReference>